<comment type="subcellular location">
    <subcellularLocation>
        <location evidence="1">Cell membrane</location>
        <topology evidence="1">Multi-pass membrane protein</topology>
    </subcellularLocation>
</comment>
<dbReference type="Proteomes" id="UP000774130">
    <property type="component" value="Unassembled WGS sequence"/>
</dbReference>
<keyword evidence="4 7" id="KW-0812">Transmembrane</keyword>
<evidence type="ECO:0000313" key="9">
    <source>
        <dbReference type="Proteomes" id="UP000774130"/>
    </source>
</evidence>
<evidence type="ECO:0000313" key="8">
    <source>
        <dbReference type="EMBL" id="MBV7391711.1"/>
    </source>
</evidence>
<dbReference type="EMBL" id="JAHUZB010000005">
    <property type="protein sequence ID" value="MBV7391711.1"/>
    <property type="molecule type" value="Genomic_DNA"/>
</dbReference>
<reference evidence="8 9" key="1">
    <citation type="submission" date="2021-06" db="EMBL/GenBank/DDBJ databases">
        <title>Enterococcus alishanensis sp. nov., a novel lactic acid bacterium isolated from fresh coffee beans.</title>
        <authorList>
            <person name="Chen Y.-S."/>
        </authorList>
    </citation>
    <scope>NUCLEOTIDE SEQUENCE [LARGE SCALE GENOMIC DNA]</scope>
    <source>
        <strain evidence="8 9">ALS3</strain>
    </source>
</reference>
<proteinExistence type="inferred from homology"/>
<keyword evidence="5 7" id="KW-1133">Transmembrane helix</keyword>
<dbReference type="InterPro" id="IPR003370">
    <property type="entry name" value="Chromate_transpt"/>
</dbReference>
<sequence>MLLELFWRFFKIGLFSFGGGYAIIPLIQAEVVEQQGWLTQKVFTDVITISQMTPGPLAINTSTFVGMQVAGISGALVATIGAVIAGVIISLLLFNFFQSHQESKVVSTILQGLKASSAGLIASAALTIILLTFFTTSEFSQITGLSMLDIRAVIIFIGSWFLLKRFEIHPILLLCLAGVFGFFVY</sequence>
<feature type="transmembrane region" description="Helical" evidence="7">
    <location>
        <begin position="12"/>
        <end position="29"/>
    </location>
</feature>
<evidence type="ECO:0000256" key="3">
    <source>
        <dbReference type="ARBA" id="ARBA00022475"/>
    </source>
</evidence>
<dbReference type="InterPro" id="IPR052518">
    <property type="entry name" value="CHR_Transporter"/>
</dbReference>
<feature type="transmembrane region" description="Helical" evidence="7">
    <location>
        <begin position="118"/>
        <end position="136"/>
    </location>
</feature>
<accession>A0ABS6TFI7</accession>
<organism evidence="8 9">
    <name type="scientific">Enterococcus alishanensis</name>
    <dbReference type="NCBI Taxonomy" id="1303817"/>
    <lineage>
        <taxon>Bacteria</taxon>
        <taxon>Bacillati</taxon>
        <taxon>Bacillota</taxon>
        <taxon>Bacilli</taxon>
        <taxon>Lactobacillales</taxon>
        <taxon>Enterococcaceae</taxon>
        <taxon>Enterococcus</taxon>
    </lineage>
</organism>
<protein>
    <submittedName>
        <fullName evidence="8">Chromate transporter</fullName>
    </submittedName>
</protein>
<keyword evidence="9" id="KW-1185">Reference proteome</keyword>
<keyword evidence="3" id="KW-1003">Cell membrane</keyword>
<comment type="similarity">
    <text evidence="2">Belongs to the chromate ion transporter (CHR) (TC 2.A.51) family.</text>
</comment>
<evidence type="ECO:0000256" key="1">
    <source>
        <dbReference type="ARBA" id="ARBA00004651"/>
    </source>
</evidence>
<evidence type="ECO:0000256" key="4">
    <source>
        <dbReference type="ARBA" id="ARBA00022692"/>
    </source>
</evidence>
<dbReference type="RefSeq" id="WP_218326915.1">
    <property type="nucleotide sequence ID" value="NZ_JAHUZB010000005.1"/>
</dbReference>
<keyword evidence="6 7" id="KW-0472">Membrane</keyword>
<name>A0ABS6TFI7_9ENTE</name>
<evidence type="ECO:0000256" key="2">
    <source>
        <dbReference type="ARBA" id="ARBA00005262"/>
    </source>
</evidence>
<dbReference type="PANTHER" id="PTHR43663:SF1">
    <property type="entry name" value="CHROMATE TRANSPORTER"/>
    <property type="match status" value="1"/>
</dbReference>
<evidence type="ECO:0000256" key="6">
    <source>
        <dbReference type="ARBA" id="ARBA00023136"/>
    </source>
</evidence>
<evidence type="ECO:0000256" key="7">
    <source>
        <dbReference type="SAM" id="Phobius"/>
    </source>
</evidence>
<feature type="transmembrane region" description="Helical" evidence="7">
    <location>
        <begin position="142"/>
        <end position="163"/>
    </location>
</feature>
<feature type="transmembrane region" description="Helical" evidence="7">
    <location>
        <begin position="72"/>
        <end position="97"/>
    </location>
</feature>
<dbReference type="PANTHER" id="PTHR43663">
    <property type="entry name" value="CHROMATE TRANSPORT PROTEIN-RELATED"/>
    <property type="match status" value="1"/>
</dbReference>
<feature type="transmembrane region" description="Helical" evidence="7">
    <location>
        <begin position="168"/>
        <end position="184"/>
    </location>
</feature>
<comment type="caution">
    <text evidence="8">The sequence shown here is derived from an EMBL/GenBank/DDBJ whole genome shotgun (WGS) entry which is preliminary data.</text>
</comment>
<evidence type="ECO:0000256" key="5">
    <source>
        <dbReference type="ARBA" id="ARBA00022989"/>
    </source>
</evidence>
<gene>
    <name evidence="8" type="ORF">KUA55_13565</name>
</gene>
<dbReference type="Pfam" id="PF02417">
    <property type="entry name" value="Chromate_transp"/>
    <property type="match status" value="1"/>
</dbReference>